<dbReference type="Gene3D" id="3.30.40.10">
    <property type="entry name" value="Zinc/RING finger domain, C3HC4 (zinc finger)"/>
    <property type="match status" value="1"/>
</dbReference>
<evidence type="ECO:0000313" key="8">
    <source>
        <dbReference type="EMBL" id="OTG04992.1"/>
    </source>
</evidence>
<keyword evidence="2 4" id="KW-0863">Zinc-finger</keyword>
<dbReference type="EMBL" id="CM007901">
    <property type="protein sequence ID" value="OTG04992.1"/>
    <property type="molecule type" value="Genomic_DNA"/>
</dbReference>
<evidence type="ECO:0000256" key="2">
    <source>
        <dbReference type="ARBA" id="ARBA00022771"/>
    </source>
</evidence>
<dbReference type="InterPro" id="IPR001841">
    <property type="entry name" value="Znf_RING"/>
</dbReference>
<dbReference type="AlphaFoldDB" id="A0A251T2U7"/>
<dbReference type="InParanoid" id="A0A251T2U7"/>
<evidence type="ECO:0000256" key="3">
    <source>
        <dbReference type="ARBA" id="ARBA00022833"/>
    </source>
</evidence>
<evidence type="ECO:0000313" key="9">
    <source>
        <dbReference type="Proteomes" id="UP000215914"/>
    </source>
</evidence>
<accession>A0A251T2U7</accession>
<feature type="region of interest" description="Disordered" evidence="5">
    <location>
        <begin position="72"/>
        <end position="100"/>
    </location>
</feature>
<dbReference type="GO" id="GO:0032183">
    <property type="term" value="F:SUMO binding"/>
    <property type="evidence" value="ECO:0000318"/>
    <property type="project" value="GO_Central"/>
</dbReference>
<keyword evidence="9" id="KW-1185">Reference proteome</keyword>
<evidence type="ECO:0000313" key="7">
    <source>
        <dbReference type="EMBL" id="KAF5778134.1"/>
    </source>
</evidence>
<name>A0A251T2U7_HELAN</name>
<feature type="compositionally biased region" description="Pro residues" evidence="5">
    <location>
        <begin position="86"/>
        <end position="97"/>
    </location>
</feature>
<dbReference type="PROSITE" id="PS50089">
    <property type="entry name" value="ZF_RING_2"/>
    <property type="match status" value="1"/>
</dbReference>
<dbReference type="PANTHER" id="PTHR47094:SF1">
    <property type="entry name" value="RING-TYPE E3 UBIQUITIN TRANSFERASE"/>
    <property type="match status" value="1"/>
</dbReference>
<evidence type="ECO:0000256" key="4">
    <source>
        <dbReference type="PROSITE-ProRule" id="PRU00175"/>
    </source>
</evidence>
<dbReference type="GO" id="GO:0061630">
    <property type="term" value="F:ubiquitin protein ligase activity"/>
    <property type="evidence" value="ECO:0007669"/>
    <property type="project" value="InterPro"/>
</dbReference>
<dbReference type="InterPro" id="IPR018957">
    <property type="entry name" value="Znf_C3HC4_RING-type"/>
</dbReference>
<dbReference type="GO" id="GO:0006511">
    <property type="term" value="P:ubiquitin-dependent protein catabolic process"/>
    <property type="evidence" value="ECO:0000318"/>
    <property type="project" value="GO_Central"/>
</dbReference>
<dbReference type="GO" id="GO:0005634">
    <property type="term" value="C:nucleus"/>
    <property type="evidence" value="ECO:0000318"/>
    <property type="project" value="GO_Central"/>
</dbReference>
<dbReference type="Gramene" id="mRNA:HanXRQr2_Chr12g0543891">
    <property type="protein sequence ID" value="mRNA:HanXRQr2_Chr12g0543891"/>
    <property type="gene ID" value="HanXRQr2_Chr12g0543891"/>
</dbReference>
<dbReference type="STRING" id="4232.A0A251T2U7"/>
<dbReference type="InterPro" id="IPR013083">
    <property type="entry name" value="Znf_RING/FYVE/PHD"/>
</dbReference>
<dbReference type="InterPro" id="IPR049627">
    <property type="entry name" value="SLX8"/>
</dbReference>
<dbReference type="PROSITE" id="PS00518">
    <property type="entry name" value="ZF_RING_1"/>
    <property type="match status" value="1"/>
</dbReference>
<organism evidence="8 9">
    <name type="scientific">Helianthus annuus</name>
    <name type="common">Common sunflower</name>
    <dbReference type="NCBI Taxonomy" id="4232"/>
    <lineage>
        <taxon>Eukaryota</taxon>
        <taxon>Viridiplantae</taxon>
        <taxon>Streptophyta</taxon>
        <taxon>Embryophyta</taxon>
        <taxon>Tracheophyta</taxon>
        <taxon>Spermatophyta</taxon>
        <taxon>Magnoliopsida</taxon>
        <taxon>eudicotyledons</taxon>
        <taxon>Gunneridae</taxon>
        <taxon>Pentapetalae</taxon>
        <taxon>asterids</taxon>
        <taxon>campanulids</taxon>
        <taxon>Asterales</taxon>
        <taxon>Asteraceae</taxon>
        <taxon>Asteroideae</taxon>
        <taxon>Heliantheae alliance</taxon>
        <taxon>Heliantheae</taxon>
        <taxon>Helianthus</taxon>
    </lineage>
</organism>
<dbReference type="SUPFAM" id="SSF57850">
    <property type="entry name" value="RING/U-box"/>
    <property type="match status" value="1"/>
</dbReference>
<dbReference type="GO" id="GO:0008270">
    <property type="term" value="F:zinc ion binding"/>
    <property type="evidence" value="ECO:0007669"/>
    <property type="project" value="UniProtKB-KW"/>
</dbReference>
<proteinExistence type="predicted"/>
<dbReference type="InterPro" id="IPR017907">
    <property type="entry name" value="Znf_RING_CS"/>
</dbReference>
<sequence>MALDDGDHHLRELLIIKSKRENDVVDYTTKTMDQLKDMISKRKGYLSTLRFKDNGDKLKTIRICEAELQRRRNNNHKRGIAQCVAPSPPPPPPPPQPKEGTFSCPVCLGPLVEEVATKCGHIFCKACITAATNAQHKCPTCRQQLTNRDFIRVYLPAATK</sequence>
<keyword evidence="1" id="KW-0479">Metal-binding</keyword>
<reference evidence="8" key="2">
    <citation type="submission" date="2017-02" db="EMBL/GenBank/DDBJ databases">
        <title>Sunflower complete genome.</title>
        <authorList>
            <person name="Langlade N."/>
            <person name="Munos S."/>
        </authorList>
    </citation>
    <scope>NUCLEOTIDE SEQUENCE [LARGE SCALE GENOMIC DNA]</scope>
    <source>
        <tissue evidence="8">Leaves</tissue>
    </source>
</reference>
<dbReference type="PANTHER" id="PTHR47094">
    <property type="entry name" value="ELFLESS, ISOFORM B"/>
    <property type="match status" value="1"/>
</dbReference>
<dbReference type="EMBL" id="MNCJ02000327">
    <property type="protein sequence ID" value="KAF5778134.1"/>
    <property type="molecule type" value="Genomic_DNA"/>
</dbReference>
<evidence type="ECO:0000259" key="6">
    <source>
        <dbReference type="PROSITE" id="PS50089"/>
    </source>
</evidence>
<keyword evidence="3" id="KW-0862">Zinc</keyword>
<evidence type="ECO:0000256" key="1">
    <source>
        <dbReference type="ARBA" id="ARBA00022723"/>
    </source>
</evidence>
<protein>
    <submittedName>
        <fullName evidence="8">Putative zinc finger, RING/FYVE/PHD-type</fullName>
    </submittedName>
    <submittedName>
        <fullName evidence="7">Zinc finger, RING-type</fullName>
    </submittedName>
</protein>
<gene>
    <name evidence="8" type="ORF">HannXRQ_Chr12g0368571</name>
    <name evidence="7" type="ORF">HanXRQr2_Chr12g0543891</name>
</gene>
<evidence type="ECO:0000256" key="5">
    <source>
        <dbReference type="SAM" id="MobiDB-lite"/>
    </source>
</evidence>
<dbReference type="Proteomes" id="UP000215914">
    <property type="component" value="Chromosome 12"/>
</dbReference>
<reference evidence="7" key="3">
    <citation type="submission" date="2020-06" db="EMBL/GenBank/DDBJ databases">
        <title>Helianthus annuus Genome sequencing and assembly Release 2.</title>
        <authorList>
            <person name="Gouzy J."/>
            <person name="Langlade N."/>
            <person name="Munos S."/>
        </authorList>
    </citation>
    <scope>NUCLEOTIDE SEQUENCE</scope>
    <source>
        <tissue evidence="7">Leaves</tissue>
    </source>
</reference>
<dbReference type="Pfam" id="PF00097">
    <property type="entry name" value="zf-C3HC4"/>
    <property type="match status" value="1"/>
</dbReference>
<reference evidence="7 9" key="1">
    <citation type="journal article" date="2017" name="Nature">
        <title>The sunflower genome provides insights into oil metabolism, flowering and Asterid evolution.</title>
        <authorList>
            <person name="Badouin H."/>
            <person name="Gouzy J."/>
            <person name="Grassa C.J."/>
            <person name="Murat F."/>
            <person name="Staton S.E."/>
            <person name="Cottret L."/>
            <person name="Lelandais-Briere C."/>
            <person name="Owens G.L."/>
            <person name="Carrere S."/>
            <person name="Mayjonade B."/>
            <person name="Legrand L."/>
            <person name="Gill N."/>
            <person name="Kane N.C."/>
            <person name="Bowers J.E."/>
            <person name="Hubner S."/>
            <person name="Bellec A."/>
            <person name="Berard A."/>
            <person name="Berges H."/>
            <person name="Blanchet N."/>
            <person name="Boniface M.C."/>
            <person name="Brunel D."/>
            <person name="Catrice O."/>
            <person name="Chaidir N."/>
            <person name="Claudel C."/>
            <person name="Donnadieu C."/>
            <person name="Faraut T."/>
            <person name="Fievet G."/>
            <person name="Helmstetter N."/>
            <person name="King M."/>
            <person name="Knapp S.J."/>
            <person name="Lai Z."/>
            <person name="Le Paslier M.C."/>
            <person name="Lippi Y."/>
            <person name="Lorenzon L."/>
            <person name="Mandel J.R."/>
            <person name="Marage G."/>
            <person name="Marchand G."/>
            <person name="Marquand E."/>
            <person name="Bret-Mestries E."/>
            <person name="Morien E."/>
            <person name="Nambeesan S."/>
            <person name="Nguyen T."/>
            <person name="Pegot-Espagnet P."/>
            <person name="Pouilly N."/>
            <person name="Raftis F."/>
            <person name="Sallet E."/>
            <person name="Schiex T."/>
            <person name="Thomas J."/>
            <person name="Vandecasteele C."/>
            <person name="Vares D."/>
            <person name="Vear F."/>
            <person name="Vautrin S."/>
            <person name="Crespi M."/>
            <person name="Mangin B."/>
            <person name="Burke J.M."/>
            <person name="Salse J."/>
            <person name="Munos S."/>
            <person name="Vincourt P."/>
            <person name="Rieseberg L.H."/>
            <person name="Langlade N.B."/>
        </authorList>
    </citation>
    <scope>NUCLEOTIDE SEQUENCE [LARGE SCALE GENOMIC DNA]</scope>
    <source>
        <strain evidence="9">cv. SF193</strain>
        <tissue evidence="7">Leaves</tissue>
    </source>
</reference>
<feature type="domain" description="RING-type" evidence="6">
    <location>
        <begin position="104"/>
        <end position="142"/>
    </location>
</feature>
<dbReference type="SMART" id="SM00184">
    <property type="entry name" value="RING"/>
    <property type="match status" value="1"/>
</dbReference>